<dbReference type="SUPFAM" id="SSF51161">
    <property type="entry name" value="Trimeric LpxA-like enzymes"/>
    <property type="match status" value="1"/>
</dbReference>
<evidence type="ECO:0000313" key="4">
    <source>
        <dbReference type="EMBL" id="OGK39543.1"/>
    </source>
</evidence>
<evidence type="ECO:0000256" key="3">
    <source>
        <dbReference type="ARBA" id="ARBA00022737"/>
    </source>
</evidence>
<dbReference type="GO" id="GO:0005829">
    <property type="term" value="C:cytosol"/>
    <property type="evidence" value="ECO:0007669"/>
    <property type="project" value="TreeGrafter"/>
</dbReference>
<reference evidence="4 5" key="1">
    <citation type="journal article" date="2016" name="Nat. Commun.">
        <title>Thousands of microbial genomes shed light on interconnected biogeochemical processes in an aquifer system.</title>
        <authorList>
            <person name="Anantharaman K."/>
            <person name="Brown C.T."/>
            <person name="Hug L.A."/>
            <person name="Sharon I."/>
            <person name="Castelle C.J."/>
            <person name="Probst A.J."/>
            <person name="Thomas B.C."/>
            <person name="Singh A."/>
            <person name="Wilkins M.J."/>
            <person name="Karaoz U."/>
            <person name="Brodie E.L."/>
            <person name="Williams K.H."/>
            <person name="Hubbard S.S."/>
            <person name="Banfield J.F."/>
        </authorList>
    </citation>
    <scope>NUCLEOTIDE SEQUENCE [LARGE SCALE GENOMIC DNA]</scope>
</reference>
<dbReference type="AlphaFoldDB" id="A0A1F7I872"/>
<dbReference type="EMBL" id="MGAG01000040">
    <property type="protein sequence ID" value="OGK39543.1"/>
    <property type="molecule type" value="Genomic_DNA"/>
</dbReference>
<gene>
    <name evidence="4" type="ORF">A2954_07705</name>
</gene>
<dbReference type="Proteomes" id="UP000177698">
    <property type="component" value="Unassembled WGS sequence"/>
</dbReference>
<keyword evidence="3" id="KW-0677">Repeat</keyword>
<evidence type="ECO:0000313" key="5">
    <source>
        <dbReference type="Proteomes" id="UP000177698"/>
    </source>
</evidence>
<evidence type="ECO:0008006" key="6">
    <source>
        <dbReference type="Google" id="ProtNLM"/>
    </source>
</evidence>
<evidence type="ECO:0000256" key="1">
    <source>
        <dbReference type="ARBA" id="ARBA00007274"/>
    </source>
</evidence>
<protein>
    <recommendedName>
        <fullName evidence="6">Acetyltransferase</fullName>
    </recommendedName>
</protein>
<evidence type="ECO:0000256" key="2">
    <source>
        <dbReference type="ARBA" id="ARBA00022679"/>
    </source>
</evidence>
<accession>A0A1F7I872</accession>
<dbReference type="Gene3D" id="2.160.10.10">
    <property type="entry name" value="Hexapeptide repeat proteins"/>
    <property type="match status" value="1"/>
</dbReference>
<dbReference type="InterPro" id="IPR051159">
    <property type="entry name" value="Hexapeptide_acetyltransf"/>
</dbReference>
<dbReference type="InterPro" id="IPR018357">
    <property type="entry name" value="Hexapep_transf_CS"/>
</dbReference>
<dbReference type="STRING" id="1802056.A2954_07705"/>
<dbReference type="PROSITE" id="PS00101">
    <property type="entry name" value="HEXAPEP_TRANSFERASES"/>
    <property type="match status" value="1"/>
</dbReference>
<proteinExistence type="inferred from homology"/>
<dbReference type="InterPro" id="IPR001451">
    <property type="entry name" value="Hexapep"/>
</dbReference>
<dbReference type="Pfam" id="PF00132">
    <property type="entry name" value="Hexapep"/>
    <property type="match status" value="1"/>
</dbReference>
<sequence>MKNILLEIEVFLLHLVGHIPLHHLRRFFYRIAGIKIGRGSSIHMGTRFYDPVNISIGEDTIIGEDAVLDGRDKLVIGNHVAVATGAMFLNSQHEINDEFFSPSISPIAVEDYVFIGPRVIVQPGVRIGRGAIVAAGAVVTKDVPPFAVVGGVPAKIISERKIKDLHYKIGRARWFR</sequence>
<name>A0A1F7I872_9BACT</name>
<dbReference type="GO" id="GO:0008374">
    <property type="term" value="F:O-acyltransferase activity"/>
    <property type="evidence" value="ECO:0007669"/>
    <property type="project" value="TreeGrafter"/>
</dbReference>
<organism evidence="4 5">
    <name type="scientific">Candidatus Roizmanbacteria bacterium RIFCSPLOWO2_01_FULL_37_12</name>
    <dbReference type="NCBI Taxonomy" id="1802056"/>
    <lineage>
        <taxon>Bacteria</taxon>
        <taxon>Candidatus Roizmaniibacteriota</taxon>
    </lineage>
</organism>
<comment type="caution">
    <text evidence="4">The sequence shown here is derived from an EMBL/GenBank/DDBJ whole genome shotgun (WGS) entry which is preliminary data.</text>
</comment>
<dbReference type="InterPro" id="IPR011004">
    <property type="entry name" value="Trimer_LpxA-like_sf"/>
</dbReference>
<dbReference type="PANTHER" id="PTHR23416:SF23">
    <property type="entry name" value="ACETYLTRANSFERASE C18B11.09C-RELATED"/>
    <property type="match status" value="1"/>
</dbReference>
<keyword evidence="2" id="KW-0808">Transferase</keyword>
<comment type="similarity">
    <text evidence="1">Belongs to the transferase hexapeptide repeat family.</text>
</comment>
<dbReference type="CDD" id="cd04647">
    <property type="entry name" value="LbH_MAT_like"/>
    <property type="match status" value="1"/>
</dbReference>
<dbReference type="PANTHER" id="PTHR23416">
    <property type="entry name" value="SIALIC ACID SYNTHASE-RELATED"/>
    <property type="match status" value="1"/>
</dbReference>